<keyword evidence="11 12" id="KW-0804">Transcription</keyword>
<keyword evidence="9" id="KW-0460">Magnesium</keyword>
<dbReference type="eggNOG" id="COG0358">
    <property type="taxonomic scope" value="Bacteria"/>
</dbReference>
<evidence type="ECO:0000256" key="2">
    <source>
        <dbReference type="ARBA" id="ARBA00022515"/>
    </source>
</evidence>
<dbReference type="InterPro" id="IPR034151">
    <property type="entry name" value="TOPRIM_DnaG_bac"/>
</dbReference>
<comment type="subunit">
    <text evidence="12">Monomer. Interacts with DnaB.</text>
</comment>
<protein>
    <recommendedName>
        <fullName evidence="12 13">DNA primase</fullName>
        <ecNumber evidence="12">2.7.7.101</ecNumber>
    </recommendedName>
</protein>
<feature type="domain" description="Toprim" evidence="15">
    <location>
        <begin position="277"/>
        <end position="358"/>
    </location>
</feature>
<dbReference type="EMBL" id="AEVB01000022">
    <property type="protein sequence ID" value="EFW89067.1"/>
    <property type="molecule type" value="Genomic_DNA"/>
</dbReference>
<dbReference type="GO" id="GO:0005737">
    <property type="term" value="C:cytoplasm"/>
    <property type="evidence" value="ECO:0007669"/>
    <property type="project" value="TreeGrafter"/>
</dbReference>
<keyword evidence="7 12" id="KW-0863">Zinc-finger</keyword>
<keyword evidence="2 12" id="KW-0639">Primosome</keyword>
<keyword evidence="10 12" id="KW-0238">DNA-binding</keyword>
<dbReference type="GO" id="GO:0008270">
    <property type="term" value="F:zinc ion binding"/>
    <property type="evidence" value="ECO:0007669"/>
    <property type="project" value="UniProtKB-UniRule"/>
</dbReference>
<evidence type="ECO:0000256" key="13">
    <source>
        <dbReference type="PIRNR" id="PIRNR002811"/>
    </source>
</evidence>
<evidence type="ECO:0000256" key="8">
    <source>
        <dbReference type="ARBA" id="ARBA00022833"/>
    </source>
</evidence>
<dbReference type="SUPFAM" id="SSF57783">
    <property type="entry name" value="Zinc beta-ribbon"/>
    <property type="match status" value="1"/>
</dbReference>
<dbReference type="PROSITE" id="PS50880">
    <property type="entry name" value="TOPRIM"/>
    <property type="match status" value="1"/>
</dbReference>
<dbReference type="Gene3D" id="3.40.1360.10">
    <property type="match status" value="1"/>
</dbReference>
<comment type="function">
    <text evidence="12 13">RNA polymerase that catalyzes the synthesis of short RNA molecules used as primers for DNA polymerase during DNA replication.</text>
</comment>
<dbReference type="GO" id="GO:0006269">
    <property type="term" value="P:DNA replication, synthesis of primer"/>
    <property type="evidence" value="ECO:0007669"/>
    <property type="project" value="UniProtKB-UniRule"/>
</dbReference>
<dbReference type="SMART" id="SM00400">
    <property type="entry name" value="ZnF_CHCC"/>
    <property type="match status" value="1"/>
</dbReference>
<evidence type="ECO:0000256" key="9">
    <source>
        <dbReference type="ARBA" id="ARBA00022842"/>
    </source>
</evidence>
<dbReference type="EC" id="2.7.7.101" evidence="12"/>
<dbReference type="InterPro" id="IPR016136">
    <property type="entry name" value="DNA_helicase_N/primase_C"/>
</dbReference>
<keyword evidence="6 12" id="KW-0479">Metal-binding</keyword>
<evidence type="ECO:0000256" key="12">
    <source>
        <dbReference type="HAMAP-Rule" id="MF_00974"/>
    </source>
</evidence>
<dbReference type="GO" id="GO:0003899">
    <property type="term" value="F:DNA-directed RNA polymerase activity"/>
    <property type="evidence" value="ECO:0007669"/>
    <property type="project" value="UniProtKB-UniRule"/>
</dbReference>
<dbReference type="NCBIfam" id="TIGR01391">
    <property type="entry name" value="dnaG"/>
    <property type="match status" value="1"/>
</dbReference>
<evidence type="ECO:0000313" key="16">
    <source>
        <dbReference type="EMBL" id="EFW89067.1"/>
    </source>
</evidence>
<comment type="caution">
    <text evidence="16">The sequence shown here is derived from an EMBL/GenBank/DDBJ whole genome shotgun (WGS) entry which is preliminary data.</text>
</comment>
<keyword evidence="5 12" id="KW-0235">DNA replication</keyword>
<dbReference type="Pfam" id="PF01807">
    <property type="entry name" value="Zn_ribbon_DnaG"/>
    <property type="match status" value="1"/>
</dbReference>
<evidence type="ECO:0000313" key="17">
    <source>
        <dbReference type="Proteomes" id="UP000005699"/>
    </source>
</evidence>
<comment type="catalytic activity">
    <reaction evidence="12">
        <text>ssDNA + n NTP = ssDNA/pppN(pN)n-1 hybrid + (n-1) diphosphate.</text>
        <dbReference type="EC" id="2.7.7.101"/>
    </reaction>
</comment>
<proteinExistence type="inferred from homology"/>
<evidence type="ECO:0000259" key="15">
    <source>
        <dbReference type="PROSITE" id="PS50880"/>
    </source>
</evidence>
<dbReference type="SUPFAM" id="SSF56731">
    <property type="entry name" value="DNA primase core"/>
    <property type="match status" value="1"/>
</dbReference>
<feature type="zinc finger region" description="CHC2-type" evidence="12 14">
    <location>
        <begin position="53"/>
        <end position="77"/>
    </location>
</feature>
<evidence type="ECO:0000256" key="5">
    <source>
        <dbReference type="ARBA" id="ARBA00022705"/>
    </source>
</evidence>
<dbReference type="GO" id="GO:0003677">
    <property type="term" value="F:DNA binding"/>
    <property type="evidence" value="ECO:0007669"/>
    <property type="project" value="UniProtKB-KW"/>
</dbReference>
<evidence type="ECO:0000256" key="14">
    <source>
        <dbReference type="PIRSR" id="PIRSR002811-1"/>
    </source>
</evidence>
<evidence type="ECO:0000256" key="7">
    <source>
        <dbReference type="ARBA" id="ARBA00022771"/>
    </source>
</evidence>
<dbReference type="CDD" id="cd03364">
    <property type="entry name" value="TOPRIM_DnaG_primases"/>
    <property type="match status" value="1"/>
</dbReference>
<dbReference type="PIRSF" id="PIRSF002811">
    <property type="entry name" value="DnaG"/>
    <property type="match status" value="1"/>
</dbReference>
<evidence type="ECO:0000256" key="1">
    <source>
        <dbReference type="ARBA" id="ARBA00022478"/>
    </source>
</evidence>
<dbReference type="GO" id="GO:0000428">
    <property type="term" value="C:DNA-directed RNA polymerase complex"/>
    <property type="evidence" value="ECO:0007669"/>
    <property type="project" value="UniProtKB-KW"/>
</dbReference>
<dbReference type="PANTHER" id="PTHR30313:SF2">
    <property type="entry name" value="DNA PRIMASE"/>
    <property type="match status" value="1"/>
</dbReference>
<dbReference type="HAMAP" id="MF_00974">
    <property type="entry name" value="DNA_primase_DnaG"/>
    <property type="match status" value="1"/>
</dbReference>
<dbReference type="AlphaFoldDB" id="E8JP20"/>
<keyword evidence="1 12" id="KW-0240">DNA-directed RNA polymerase</keyword>
<organism evidence="16 17">
    <name type="scientific">Streptococcus equinus ATCC 9812</name>
    <dbReference type="NCBI Taxonomy" id="525379"/>
    <lineage>
        <taxon>Bacteria</taxon>
        <taxon>Bacillati</taxon>
        <taxon>Bacillota</taxon>
        <taxon>Bacilli</taxon>
        <taxon>Lactobacillales</taxon>
        <taxon>Streptococcaceae</taxon>
        <taxon>Streptococcus</taxon>
    </lineage>
</organism>
<dbReference type="Gene3D" id="1.10.860.10">
    <property type="entry name" value="DNAb Helicase, Chain A"/>
    <property type="match status" value="1"/>
</dbReference>
<dbReference type="FunFam" id="3.90.580.10:FF:000001">
    <property type="entry name" value="DNA primase"/>
    <property type="match status" value="1"/>
</dbReference>
<dbReference type="InterPro" id="IPR036977">
    <property type="entry name" value="DNA_primase_Znf_CHC2"/>
</dbReference>
<evidence type="ECO:0000256" key="6">
    <source>
        <dbReference type="ARBA" id="ARBA00022723"/>
    </source>
</evidence>
<evidence type="ECO:0000256" key="3">
    <source>
        <dbReference type="ARBA" id="ARBA00022679"/>
    </source>
</evidence>
<evidence type="ECO:0000256" key="4">
    <source>
        <dbReference type="ARBA" id="ARBA00022695"/>
    </source>
</evidence>
<dbReference type="HOGENOM" id="CLU_013501_3_3_9"/>
<reference evidence="16 17" key="1">
    <citation type="submission" date="2010-12" db="EMBL/GenBank/DDBJ databases">
        <authorList>
            <person name="Muzny D."/>
            <person name="Qin X."/>
            <person name="Deng J."/>
            <person name="Jiang H."/>
            <person name="Liu Y."/>
            <person name="Qu J."/>
            <person name="Song X.-Z."/>
            <person name="Zhang L."/>
            <person name="Thornton R."/>
            <person name="Coyle M."/>
            <person name="Francisco L."/>
            <person name="Jackson L."/>
            <person name="Javaid M."/>
            <person name="Korchina V."/>
            <person name="Kovar C."/>
            <person name="Mata R."/>
            <person name="Mathew T."/>
            <person name="Ngo R."/>
            <person name="Nguyen L."/>
            <person name="Nguyen N."/>
            <person name="Okwuonu G."/>
            <person name="Ongeri F."/>
            <person name="Pham C."/>
            <person name="Simmons D."/>
            <person name="Wilczek-Boney K."/>
            <person name="Hale W."/>
            <person name="Jakkamsetti A."/>
            <person name="Pham P."/>
            <person name="Ruth R."/>
            <person name="San Lucas F."/>
            <person name="Warren J."/>
            <person name="Zhang J."/>
            <person name="Zhao Z."/>
            <person name="Zhou C."/>
            <person name="Zhu D."/>
            <person name="Lee S."/>
            <person name="Bess C."/>
            <person name="Blankenburg K."/>
            <person name="Forbes L."/>
            <person name="Fu Q."/>
            <person name="Gubbala S."/>
            <person name="Hirani K."/>
            <person name="Jayaseelan J.C."/>
            <person name="Lara F."/>
            <person name="Munidasa M."/>
            <person name="Palculict T."/>
            <person name="Patil S."/>
            <person name="Pu L.-L."/>
            <person name="Saada N."/>
            <person name="Tang L."/>
            <person name="Weissenberger G."/>
            <person name="Zhu Y."/>
            <person name="Hemphill L."/>
            <person name="Shang Y."/>
            <person name="Youmans B."/>
            <person name="Ayvaz T."/>
            <person name="Ross M."/>
            <person name="Santibanez J."/>
            <person name="Aqrawi P."/>
            <person name="Gross S."/>
            <person name="Joshi V."/>
            <person name="Fowler G."/>
            <person name="Nazareth L."/>
            <person name="Reid J."/>
            <person name="Worley K."/>
            <person name="Petrosino J."/>
            <person name="Highlander S."/>
            <person name="Gibbs R."/>
        </authorList>
    </citation>
    <scope>NUCLEOTIDE SEQUENCE [LARGE SCALE GENOMIC DNA]</scope>
    <source>
        <strain evidence="16 17">ATCC 9812</strain>
    </source>
</reference>
<dbReference type="Gene3D" id="3.90.580.10">
    <property type="entry name" value="Zinc finger, CHC2-type domain"/>
    <property type="match status" value="1"/>
</dbReference>
<dbReference type="Proteomes" id="UP000005699">
    <property type="component" value="Unassembled WGS sequence"/>
</dbReference>
<dbReference type="InterPro" id="IPR037068">
    <property type="entry name" value="DNA_primase_core_N_sf"/>
</dbReference>
<sequence length="608" mass="69564">MKYKTKMGIVRGGELLAIDKELITEIKNSVNIVDVIGEVVNLTRAGRNYIGLCPFHKEKTPSFNVIEDKQFFHCFGCGKSGDVYKFLEEYRQISFLESVHLVAERAGIPLQVETQQMQSKPKNPNQVLIDIHKDAAKFYNAVLKTTKEGQEAKAYLAQRGLTDDLIDYFNIGLSPNEPDFLYQSLAKRYEENALMASGLFNLSERTNRVYDAFQNRIMFPLTDDTGQVVAFSGRIWTKEDLEAKQAKYKNTRSTALFNKSYELYHLDKARPVMSKKHEVYLMEGFMDVIAAYRAGIENAVASMGTALTPEHVRHLKRYVKKVILTYDGDNAGQNAIAKSLELLKDFNVEIVRVPEQMDPDEFIQKNSPDALANLLENSRISSTEFFIHYLKPENSDNLQAEIAYVEQISKIIAQSPSITAQNSYINMVADSLPDFDYYQVEQSVNSERLQNRSALQTGAVQQSVTVVELPISKNISAIMKAEGQLLQRLMKHDYLLNEFRNQEEFIFDTKELQNLYDILMQQGEITSYDLAQLDGRTRQMYYRVLEENLPDEVAPNEIEEIIQKRNRLLQERDLQKQSKLIRESSNLGDVDAALAALENLIAQKRKME</sequence>
<dbReference type="GO" id="GO:1990077">
    <property type="term" value="C:primosome complex"/>
    <property type="evidence" value="ECO:0007669"/>
    <property type="project" value="UniProtKB-KW"/>
</dbReference>
<dbReference type="PANTHER" id="PTHR30313">
    <property type="entry name" value="DNA PRIMASE"/>
    <property type="match status" value="1"/>
</dbReference>
<comment type="domain">
    <text evidence="12">Contains an N-terminal zinc-binding domain, a central core domain that contains the primase activity, and a C-terminal DnaB-binding domain.</text>
</comment>
<keyword evidence="8 12" id="KW-0862">Zinc</keyword>
<name>E8JP20_STREI</name>
<dbReference type="Gene3D" id="3.90.980.10">
    <property type="entry name" value="DNA primase, catalytic core, N-terminal domain"/>
    <property type="match status" value="1"/>
</dbReference>
<dbReference type="InterPro" id="IPR013264">
    <property type="entry name" value="DNAG_N"/>
</dbReference>
<comment type="similarity">
    <text evidence="12 13">Belongs to the DnaG primase family.</text>
</comment>
<dbReference type="Pfam" id="PF13155">
    <property type="entry name" value="Toprim_2"/>
    <property type="match status" value="1"/>
</dbReference>
<dbReference type="SMART" id="SM00493">
    <property type="entry name" value="TOPRIM"/>
    <property type="match status" value="1"/>
</dbReference>
<keyword evidence="3 12" id="KW-0808">Transferase</keyword>
<dbReference type="InterPro" id="IPR050219">
    <property type="entry name" value="DnaG_primase"/>
</dbReference>
<accession>E8JP20</accession>
<evidence type="ECO:0000256" key="10">
    <source>
        <dbReference type="ARBA" id="ARBA00023125"/>
    </source>
</evidence>
<dbReference type="InterPro" id="IPR006171">
    <property type="entry name" value="TOPRIM_dom"/>
</dbReference>
<dbReference type="InterPro" id="IPR006295">
    <property type="entry name" value="DNA_primase_DnaG"/>
</dbReference>
<dbReference type="InterPro" id="IPR002694">
    <property type="entry name" value="Znf_CHC2"/>
</dbReference>
<gene>
    <name evidence="12 16" type="primary">dnaG</name>
    <name evidence="16" type="ORF">HMPREF0819_0743</name>
</gene>
<evidence type="ECO:0000256" key="11">
    <source>
        <dbReference type="ARBA" id="ARBA00023163"/>
    </source>
</evidence>
<dbReference type="Pfam" id="PF08275">
    <property type="entry name" value="DNAG_N"/>
    <property type="match status" value="1"/>
</dbReference>
<keyword evidence="4 12" id="KW-0548">Nucleotidyltransferase</keyword>
<dbReference type="InterPro" id="IPR030846">
    <property type="entry name" value="DnaG_bac"/>
</dbReference>
<comment type="cofactor">
    <cofactor evidence="12 13 14">
        <name>Zn(2+)</name>
        <dbReference type="ChEBI" id="CHEBI:29105"/>
    </cofactor>
    <text evidence="12 13 14">Binds 1 zinc ion per monomer.</text>
</comment>